<sequence>MSNLKKVLLINATSSGATGILLVIFNQYLADLFGTPHAWAVSEVGIFLIFFAGLVFITSLQEPIKILFVKLIVSLDCLWVAASLLIVSLGLFKLSTIGYALITAVGLWVALMAFLQYKSLKLTTSPQ</sequence>
<accession>A0A916Z7R6</accession>
<feature type="transmembrane region" description="Helical" evidence="1">
    <location>
        <begin position="97"/>
        <end position="117"/>
    </location>
</feature>
<proteinExistence type="predicted"/>
<gene>
    <name evidence="2" type="ORF">GCM10011514_51280</name>
</gene>
<keyword evidence="1" id="KW-0472">Membrane</keyword>
<dbReference type="RefSeq" id="WP_188770931.1">
    <property type="nucleotide sequence ID" value="NZ_BMKK01000017.1"/>
</dbReference>
<comment type="caution">
    <text evidence="2">The sequence shown here is derived from an EMBL/GenBank/DDBJ whole genome shotgun (WGS) entry which is preliminary data.</text>
</comment>
<evidence type="ECO:0000313" key="2">
    <source>
        <dbReference type="EMBL" id="GGD80894.1"/>
    </source>
</evidence>
<dbReference type="AlphaFoldDB" id="A0A916Z7R6"/>
<keyword evidence="1" id="KW-1133">Transmembrane helix</keyword>
<evidence type="ECO:0000313" key="3">
    <source>
        <dbReference type="Proteomes" id="UP000609064"/>
    </source>
</evidence>
<feature type="transmembrane region" description="Helical" evidence="1">
    <location>
        <begin position="67"/>
        <end position="91"/>
    </location>
</feature>
<reference evidence="2" key="2">
    <citation type="submission" date="2020-09" db="EMBL/GenBank/DDBJ databases">
        <authorList>
            <person name="Sun Q."/>
            <person name="Zhou Y."/>
        </authorList>
    </citation>
    <scope>NUCLEOTIDE SEQUENCE</scope>
    <source>
        <strain evidence="2">CGMCC 1.15958</strain>
    </source>
</reference>
<name>A0A916Z7R6_9BACT</name>
<organism evidence="2 3">
    <name type="scientific">Emticicia aquatilis</name>
    <dbReference type="NCBI Taxonomy" id="1537369"/>
    <lineage>
        <taxon>Bacteria</taxon>
        <taxon>Pseudomonadati</taxon>
        <taxon>Bacteroidota</taxon>
        <taxon>Cytophagia</taxon>
        <taxon>Cytophagales</taxon>
        <taxon>Leadbetterellaceae</taxon>
        <taxon>Emticicia</taxon>
    </lineage>
</organism>
<protein>
    <submittedName>
        <fullName evidence="2">Uncharacterized protein</fullName>
    </submittedName>
</protein>
<keyword evidence="1" id="KW-0812">Transmembrane</keyword>
<feature type="transmembrane region" description="Helical" evidence="1">
    <location>
        <begin position="7"/>
        <end position="25"/>
    </location>
</feature>
<evidence type="ECO:0000256" key="1">
    <source>
        <dbReference type="SAM" id="Phobius"/>
    </source>
</evidence>
<dbReference type="Proteomes" id="UP000609064">
    <property type="component" value="Unassembled WGS sequence"/>
</dbReference>
<reference evidence="2" key="1">
    <citation type="journal article" date="2014" name="Int. J. Syst. Evol. Microbiol.">
        <title>Complete genome sequence of Corynebacterium casei LMG S-19264T (=DSM 44701T), isolated from a smear-ripened cheese.</title>
        <authorList>
            <consortium name="US DOE Joint Genome Institute (JGI-PGF)"/>
            <person name="Walter F."/>
            <person name="Albersmeier A."/>
            <person name="Kalinowski J."/>
            <person name="Ruckert C."/>
        </authorList>
    </citation>
    <scope>NUCLEOTIDE SEQUENCE</scope>
    <source>
        <strain evidence="2">CGMCC 1.15958</strain>
    </source>
</reference>
<keyword evidence="3" id="KW-1185">Reference proteome</keyword>
<dbReference type="EMBL" id="BMKK01000017">
    <property type="protein sequence ID" value="GGD80894.1"/>
    <property type="molecule type" value="Genomic_DNA"/>
</dbReference>
<feature type="transmembrane region" description="Helical" evidence="1">
    <location>
        <begin position="37"/>
        <end position="60"/>
    </location>
</feature>